<dbReference type="EMBL" id="JAHVHU010000001">
    <property type="protein sequence ID" value="MBY5956543.1"/>
    <property type="molecule type" value="Genomic_DNA"/>
</dbReference>
<keyword evidence="3" id="KW-0325">Glycoprotein</keyword>
<keyword evidence="6" id="KW-0862">Zinc</keyword>
<name>A0A953HL79_9BACT</name>
<evidence type="ECO:0000256" key="1">
    <source>
        <dbReference type="ARBA" id="ARBA00022729"/>
    </source>
</evidence>
<dbReference type="GO" id="GO:0008237">
    <property type="term" value="F:metallopeptidase activity"/>
    <property type="evidence" value="ECO:0007669"/>
    <property type="project" value="InterPro"/>
</dbReference>
<proteinExistence type="predicted"/>
<dbReference type="CDD" id="cd06461">
    <property type="entry name" value="M2_ACE"/>
    <property type="match status" value="1"/>
</dbReference>
<feature type="binding site" evidence="5">
    <location>
        <position position="217"/>
    </location>
    <ligand>
        <name>chloride</name>
        <dbReference type="ChEBI" id="CHEBI:17996"/>
        <label>1</label>
    </ligand>
</feature>
<sequence>MRAVFIKCLSAMLTLVILSCQNADRPVTSPDAVEFIQTYTDSFIDLYTASTEAEWLANTRIIPGDTTISSQLERANNALAAFTGDAYNIKKTKELLQNPTEITQTQERILKTILFKAGNNPATMGEVVAQRITAENNQMETLYGFDYRVDSALVTTGEIDQALRELTDPAMRLKWWEASKAVGKELDTGLLRLRNLRNSAVQGLDYTNYFQYQVSDYGMSSDEMMTLLEQLISEVWPLYRELHTWVRYELAEKYNAPEVPEMIPAHWLPNRWGQDWSALVEVEGINLDEQLKKHPPSWIIEQGEAFYKSLGFTALPKSFYENSNLYPLPTDSDHKKNNHASAWHMDLQEDVRCLMSVTSTPTYYETVHHELGHIYYYLSYSNPRVPLLLRKGANRAFHEAVGSLMGLAAMQPPFLAGRGLIDQQDYPDSLRQKILLKEALNYVVFIPFSAGVMSHFEHTLYNTSIDTSTFNSEWWNLKKQYQGIVPPYERGRPYNDAATKTHINDDAAQYYDYALSYVLLFQLHEHIAQEILQQDAHATNYYGSKKTGEFIRSLMHSGANNDWRQLLKEKLGSELSAKALVNYFQPLMEYLKKENEGRTYTLPVRIL</sequence>
<feature type="active site" description="Proton acceptor 2" evidence="7">
    <location>
        <position position="370"/>
    </location>
</feature>
<evidence type="ECO:0000256" key="8">
    <source>
        <dbReference type="PIRSR" id="PIRSR601548-8"/>
    </source>
</evidence>
<dbReference type="Proteomes" id="UP000753961">
    <property type="component" value="Unassembled WGS sequence"/>
</dbReference>
<dbReference type="SUPFAM" id="SSF55486">
    <property type="entry name" value="Metalloproteases ('zincins'), catalytic domain"/>
    <property type="match status" value="1"/>
</dbReference>
<dbReference type="PRINTS" id="PR00791">
    <property type="entry name" value="PEPDIPTASEA"/>
</dbReference>
<dbReference type="RefSeq" id="WP_222578065.1">
    <property type="nucleotide sequence ID" value="NZ_JAHVHU010000001.1"/>
</dbReference>
<organism evidence="10 11">
    <name type="scientific">Membranihabitans marinus</name>
    <dbReference type="NCBI Taxonomy" id="1227546"/>
    <lineage>
        <taxon>Bacteria</taxon>
        <taxon>Pseudomonadati</taxon>
        <taxon>Bacteroidota</taxon>
        <taxon>Saprospiria</taxon>
        <taxon>Saprospirales</taxon>
        <taxon>Saprospiraceae</taxon>
        <taxon>Membranihabitans</taxon>
    </lineage>
</organism>
<feature type="binding site" evidence="6">
    <location>
        <position position="373"/>
    </location>
    <ligand>
        <name>Zn(2+)</name>
        <dbReference type="ChEBI" id="CHEBI:29105"/>
        <label>1</label>
        <note>catalytic</note>
    </ligand>
</feature>
<reference evidence="10" key="1">
    <citation type="submission" date="2021-06" db="EMBL/GenBank/DDBJ databases">
        <title>44 bacteria genomes isolated from Dapeng, Shenzhen.</title>
        <authorList>
            <person name="Zheng W."/>
            <person name="Yu S."/>
            <person name="Huang Y."/>
        </authorList>
    </citation>
    <scope>NUCLEOTIDE SEQUENCE</scope>
    <source>
        <strain evidence="10">DP5N28-2</strain>
    </source>
</reference>
<feature type="active site" description="Proton acceptor 1" evidence="4">
    <location>
        <position position="370"/>
    </location>
</feature>
<dbReference type="InterPro" id="IPR001548">
    <property type="entry name" value="Peptidase_M2"/>
</dbReference>
<feature type="chain" id="PRO_5036775399" evidence="9">
    <location>
        <begin position="24"/>
        <end position="607"/>
    </location>
</feature>
<dbReference type="PROSITE" id="PS52011">
    <property type="entry name" value="PEPTIDASE_M2"/>
    <property type="match status" value="1"/>
</dbReference>
<feature type="binding site" evidence="6">
    <location>
        <position position="369"/>
    </location>
    <ligand>
        <name>Zn(2+)</name>
        <dbReference type="ChEBI" id="CHEBI:29105"/>
        <label>1</label>
        <note>catalytic</note>
    </ligand>
</feature>
<feature type="signal peptide" evidence="9">
    <location>
        <begin position="1"/>
        <end position="23"/>
    </location>
</feature>
<evidence type="ECO:0000256" key="4">
    <source>
        <dbReference type="PIRSR" id="PIRSR601548-1"/>
    </source>
</evidence>
<evidence type="ECO:0000313" key="10">
    <source>
        <dbReference type="EMBL" id="MBY5956543.1"/>
    </source>
</evidence>
<evidence type="ECO:0000256" key="7">
    <source>
        <dbReference type="PIRSR" id="PIRSR601548-6"/>
    </source>
</evidence>
<feature type="binding site" evidence="8">
    <location>
        <position position="399"/>
    </location>
    <ligand>
        <name>Zn(2+)</name>
        <dbReference type="ChEBI" id="CHEBI:29105"/>
        <label>2</label>
        <note>catalytic</note>
    </ligand>
</feature>
<feature type="binding site" evidence="8">
    <location>
        <position position="369"/>
    </location>
    <ligand>
        <name>Zn(2+)</name>
        <dbReference type="ChEBI" id="CHEBI:29105"/>
        <label>2</label>
        <note>catalytic</note>
    </ligand>
</feature>
<gene>
    <name evidence="10" type="ORF">KUV50_00245</name>
</gene>
<dbReference type="GO" id="GO:0016020">
    <property type="term" value="C:membrane"/>
    <property type="evidence" value="ECO:0007669"/>
    <property type="project" value="InterPro"/>
</dbReference>
<evidence type="ECO:0000313" key="11">
    <source>
        <dbReference type="Proteomes" id="UP000753961"/>
    </source>
</evidence>
<keyword evidence="1 9" id="KW-0732">Signal</keyword>
<dbReference type="Pfam" id="PF01401">
    <property type="entry name" value="Peptidase_M2"/>
    <property type="match status" value="1"/>
</dbReference>
<accession>A0A953HL79</accession>
<evidence type="ECO:0000256" key="3">
    <source>
        <dbReference type="ARBA" id="ARBA00023180"/>
    </source>
</evidence>
<evidence type="ECO:0000256" key="6">
    <source>
        <dbReference type="PIRSR" id="PIRSR601548-3"/>
    </source>
</evidence>
<dbReference type="GO" id="GO:0006508">
    <property type="term" value="P:proteolysis"/>
    <property type="evidence" value="ECO:0007669"/>
    <property type="project" value="InterPro"/>
</dbReference>
<evidence type="ECO:0000256" key="2">
    <source>
        <dbReference type="ARBA" id="ARBA00023157"/>
    </source>
</evidence>
<feature type="active site" description="Proton donor 2" evidence="7">
    <location>
        <position position="502"/>
    </location>
</feature>
<feature type="binding site" evidence="6">
    <location>
        <position position="399"/>
    </location>
    <ligand>
        <name>Zn(2+)</name>
        <dbReference type="ChEBI" id="CHEBI:29105"/>
        <label>1</label>
        <note>catalytic</note>
    </ligand>
</feature>
<dbReference type="GO" id="GO:0008241">
    <property type="term" value="F:peptidyl-dipeptidase activity"/>
    <property type="evidence" value="ECO:0007669"/>
    <property type="project" value="InterPro"/>
</dbReference>
<dbReference type="AlphaFoldDB" id="A0A953HL79"/>
<dbReference type="PANTHER" id="PTHR10514:SF27">
    <property type="entry name" value="ANGIOTENSIN-CONVERTING ENZYME"/>
    <property type="match status" value="1"/>
</dbReference>
<keyword evidence="11" id="KW-1185">Reference proteome</keyword>
<protein>
    <submittedName>
        <fullName evidence="10">M2 family metallopeptidase</fullName>
    </submittedName>
</protein>
<feature type="binding site" evidence="8">
    <location>
        <position position="373"/>
    </location>
    <ligand>
        <name>Zn(2+)</name>
        <dbReference type="ChEBI" id="CHEBI:29105"/>
        <label>2</label>
        <note>catalytic</note>
    </ligand>
</feature>
<evidence type="ECO:0000256" key="9">
    <source>
        <dbReference type="SAM" id="SignalP"/>
    </source>
</evidence>
<dbReference type="PROSITE" id="PS51257">
    <property type="entry name" value="PROKAR_LIPOPROTEIN"/>
    <property type="match status" value="1"/>
</dbReference>
<evidence type="ECO:0000256" key="5">
    <source>
        <dbReference type="PIRSR" id="PIRSR601548-2"/>
    </source>
</evidence>
<comment type="caution">
    <text evidence="10">The sequence shown here is derived from an EMBL/GenBank/DDBJ whole genome shotgun (WGS) entry which is preliminary data.</text>
</comment>
<dbReference type="PANTHER" id="PTHR10514">
    <property type="entry name" value="ANGIOTENSIN-CONVERTING ENZYME"/>
    <property type="match status" value="1"/>
</dbReference>
<keyword evidence="2" id="KW-1015">Disulfide bond</keyword>
<feature type="active site" description="Proton donor 1" evidence="4">
    <location>
        <position position="502"/>
    </location>
</feature>
<keyword evidence="6" id="KW-0479">Metal-binding</keyword>
<dbReference type="Gene3D" id="1.10.1370.30">
    <property type="match status" value="1"/>
</dbReference>